<keyword evidence="3" id="KW-1185">Reference proteome</keyword>
<reference evidence="2 3" key="1">
    <citation type="submission" date="2018-08" db="EMBL/GenBank/DDBJ databases">
        <authorList>
            <person name="Laetsch R D."/>
            <person name="Stevens L."/>
            <person name="Kumar S."/>
            <person name="Blaxter L. M."/>
        </authorList>
    </citation>
    <scope>NUCLEOTIDE SEQUENCE [LARGE SCALE GENOMIC DNA]</scope>
</reference>
<evidence type="ECO:0000256" key="1">
    <source>
        <dbReference type="SAM" id="MobiDB-lite"/>
    </source>
</evidence>
<dbReference type="Proteomes" id="UP000277928">
    <property type="component" value="Unassembled WGS sequence"/>
</dbReference>
<evidence type="ECO:0000313" key="2">
    <source>
        <dbReference type="EMBL" id="VDK85832.1"/>
    </source>
</evidence>
<proteinExistence type="predicted"/>
<gene>
    <name evidence="2" type="ORF">NLS_LOCUS7312</name>
</gene>
<accession>A0A3P6TCE6</accession>
<evidence type="ECO:0000313" key="3">
    <source>
        <dbReference type="Proteomes" id="UP000277928"/>
    </source>
</evidence>
<organism evidence="2 3">
    <name type="scientific">Litomosoides sigmodontis</name>
    <name type="common">Filarial nematode worm</name>
    <dbReference type="NCBI Taxonomy" id="42156"/>
    <lineage>
        <taxon>Eukaryota</taxon>
        <taxon>Metazoa</taxon>
        <taxon>Ecdysozoa</taxon>
        <taxon>Nematoda</taxon>
        <taxon>Chromadorea</taxon>
        <taxon>Rhabditida</taxon>
        <taxon>Spirurina</taxon>
        <taxon>Spiruromorpha</taxon>
        <taxon>Filarioidea</taxon>
        <taxon>Onchocercidae</taxon>
        <taxon>Litomosoides</taxon>
    </lineage>
</organism>
<name>A0A3P6TCE6_LITSI</name>
<dbReference type="OrthoDB" id="5870006at2759"/>
<dbReference type="AlphaFoldDB" id="A0A3P6TCE6"/>
<dbReference type="EMBL" id="UYRX01000737">
    <property type="protein sequence ID" value="VDK85832.1"/>
    <property type="molecule type" value="Genomic_DNA"/>
</dbReference>
<sequence>MGGCLCKRKRSSLRRNGDRRRRAGVNNSGRDDCNSAIQQITRRLTSRIQVVTLVTQTPSSQSVDVNTRAVEDVEIDVRDLIRQTLKMIRYLVSNDQEPPTQLLKLNLIADKEGGWIMVVMSLIDVVPAEEPLGPAVITLFLDESPLPTK</sequence>
<feature type="compositionally biased region" description="Basic residues" evidence="1">
    <location>
        <begin position="11"/>
        <end position="23"/>
    </location>
</feature>
<feature type="region of interest" description="Disordered" evidence="1">
    <location>
        <begin position="11"/>
        <end position="31"/>
    </location>
</feature>
<feature type="non-terminal residue" evidence="2">
    <location>
        <position position="149"/>
    </location>
</feature>
<protein>
    <submittedName>
        <fullName evidence="2">Uncharacterized protein</fullName>
    </submittedName>
</protein>
<dbReference type="STRING" id="42156.A0A3P6TCE6"/>